<evidence type="ECO:0000256" key="1">
    <source>
        <dbReference type="SAM" id="MobiDB-lite"/>
    </source>
</evidence>
<feature type="region of interest" description="Disordered" evidence="1">
    <location>
        <begin position="116"/>
        <end position="152"/>
    </location>
</feature>
<feature type="compositionally biased region" description="Basic residues" evidence="1">
    <location>
        <begin position="141"/>
        <end position="152"/>
    </location>
</feature>
<feature type="compositionally biased region" description="Basic residues" evidence="1">
    <location>
        <begin position="49"/>
        <end position="68"/>
    </location>
</feature>
<protein>
    <submittedName>
        <fullName evidence="2">Uncharacterized protein</fullName>
    </submittedName>
</protein>
<dbReference type="AlphaFoldDB" id="A0AAD3TMK2"/>
<keyword evidence="3" id="KW-1185">Reference proteome</keyword>
<sequence>MVKERAGNQLKISSQFSFNSIVTSVSRGEKCRLRLDNQESRRLPGSTKNPHKRTRMSWKKHLGKKHRPLGQEEGKQVPFDQHQQSIFHTSNTEIVVLQKNRGMQGSKKTMKHVVVDRPLKHPNQVAASTSRGKMQGNNRNQQRKYTKQSHSA</sequence>
<comment type="caution">
    <text evidence="2">The sequence shown here is derived from an EMBL/GenBank/DDBJ whole genome shotgun (WGS) entry which is preliminary data.</text>
</comment>
<dbReference type="EMBL" id="BSYO01000040">
    <property type="protein sequence ID" value="GMH31733.1"/>
    <property type="molecule type" value="Genomic_DNA"/>
</dbReference>
<reference evidence="2" key="1">
    <citation type="submission" date="2023-05" db="EMBL/GenBank/DDBJ databases">
        <title>Nepenthes gracilis genome sequencing.</title>
        <authorList>
            <person name="Fukushima K."/>
        </authorList>
    </citation>
    <scope>NUCLEOTIDE SEQUENCE</scope>
    <source>
        <strain evidence="2">SING2019-196</strain>
    </source>
</reference>
<name>A0AAD3TMK2_NEPGR</name>
<evidence type="ECO:0000313" key="3">
    <source>
        <dbReference type="Proteomes" id="UP001279734"/>
    </source>
</evidence>
<feature type="region of interest" description="Disordered" evidence="1">
    <location>
        <begin position="37"/>
        <end position="73"/>
    </location>
</feature>
<dbReference type="Proteomes" id="UP001279734">
    <property type="component" value="Unassembled WGS sequence"/>
</dbReference>
<proteinExistence type="predicted"/>
<accession>A0AAD3TMK2</accession>
<organism evidence="2 3">
    <name type="scientific">Nepenthes gracilis</name>
    <name type="common">Slender pitcher plant</name>
    <dbReference type="NCBI Taxonomy" id="150966"/>
    <lineage>
        <taxon>Eukaryota</taxon>
        <taxon>Viridiplantae</taxon>
        <taxon>Streptophyta</taxon>
        <taxon>Embryophyta</taxon>
        <taxon>Tracheophyta</taxon>
        <taxon>Spermatophyta</taxon>
        <taxon>Magnoliopsida</taxon>
        <taxon>eudicotyledons</taxon>
        <taxon>Gunneridae</taxon>
        <taxon>Pentapetalae</taxon>
        <taxon>Caryophyllales</taxon>
        <taxon>Nepenthaceae</taxon>
        <taxon>Nepenthes</taxon>
    </lineage>
</organism>
<feature type="compositionally biased region" description="Polar residues" evidence="1">
    <location>
        <begin position="125"/>
        <end position="140"/>
    </location>
</feature>
<evidence type="ECO:0000313" key="2">
    <source>
        <dbReference type="EMBL" id="GMH31733.1"/>
    </source>
</evidence>
<gene>
    <name evidence="2" type="ORF">Nepgr_033577</name>
</gene>